<dbReference type="Gene3D" id="3.90.320.10">
    <property type="match status" value="1"/>
</dbReference>
<feature type="transmembrane region" description="Helical" evidence="2">
    <location>
        <begin position="607"/>
        <end position="628"/>
    </location>
</feature>
<evidence type="ECO:0000256" key="1">
    <source>
        <dbReference type="PROSITE-ProRule" id="PRU00325"/>
    </source>
</evidence>
<accession>A0A1S3JYY3</accession>
<dbReference type="InterPro" id="IPR011335">
    <property type="entry name" value="Restrct_endonuc-II-like"/>
</dbReference>
<name>A0A1S3JYY3_LINAN</name>
<dbReference type="InterPro" id="IPR019080">
    <property type="entry name" value="YqaJ_viral_recombinase"/>
</dbReference>
<proteinExistence type="predicted"/>
<reference evidence="5" key="1">
    <citation type="submission" date="2025-08" db="UniProtKB">
        <authorList>
            <consortium name="RefSeq"/>
        </authorList>
    </citation>
    <scope>IDENTIFICATION</scope>
    <source>
        <tissue evidence="5">Gonads</tissue>
    </source>
</reference>
<dbReference type="GO" id="GO:0008270">
    <property type="term" value="F:zinc ion binding"/>
    <property type="evidence" value="ECO:0007669"/>
    <property type="project" value="UniProtKB-KW"/>
</dbReference>
<evidence type="ECO:0000313" key="4">
    <source>
        <dbReference type="Proteomes" id="UP000085678"/>
    </source>
</evidence>
<dbReference type="PROSITE" id="PS50966">
    <property type="entry name" value="ZF_SWIM"/>
    <property type="match status" value="1"/>
</dbReference>
<keyword evidence="2" id="KW-0472">Membrane</keyword>
<dbReference type="SUPFAM" id="SSF52980">
    <property type="entry name" value="Restriction endonuclease-like"/>
    <property type="match status" value="1"/>
</dbReference>
<dbReference type="GeneID" id="106177314"/>
<dbReference type="InterPro" id="IPR013083">
    <property type="entry name" value="Znf_RING/FYVE/PHD"/>
</dbReference>
<dbReference type="AlphaFoldDB" id="A0A1S3JYY3"/>
<keyword evidence="1" id="KW-0479">Metal-binding</keyword>
<dbReference type="PANTHER" id="PTHR47526">
    <property type="entry name" value="ATP-DEPENDENT DNA HELICASE"/>
    <property type="match status" value="1"/>
</dbReference>
<sequence length="791" mass="88008">MASSTINMRRVRVKDTKTNAVSNQENNFHSYKLSLPAPERKRYEDKLGIIDGKDPYETTTWSTDAGLLPEVTYMDIVNYLLFTTSYYSQEQLKCYKGLEAYNQFVCGWVRDVGSVEVGGKIVTSAKVLHSQRMNEKPLRPWVIVEKDGRVVAGHCTCMAGLGEACTHVASLLFYMEASVKIRNSLTVTQEKAYWKLPKPFGSVTYDKLKNLDFTSATKMKRRLDAVITEDSPTAPLQKKQITTPPSDSRLTNFFAKLSQGTSRPAILSIVPEHSEQFKPNIMTGQYPLVLTELYNKDTNDMSYSEVLTLCDGVNISVTKAQAEKVEHMTKAQARSKHWQRFRAGRVTASNMGDVCHTNPASPSVSLITNICYPNRRSFSSEATTWGRSQESVALEAFMTQECGAHSDAYLTECGLIISTENPHIAATPDSLFHCSCCGVGVVEVKCPYVKKDCTPQEAAEDRSFCLRKCEDGTLQLKKNHKFFYQVQTQMAVAQVECAFFVVWTKKGIHVERILFDTDFWNNILAKANHVFRKAILPELVGKFFTRGPSSVLSDVTNKVTDKDVWCFCRDTEHGNMIGCDASDCEITMLSDTGTQAASTDPNIGVNVGVGVTGAIVLMLIVVIVVVFVKRKRKQRHTSQPSKAINADHSDISELYQNNLSPQSSAGRDHEYVSLEAKPTSTASRVAEYVNVNDSDYTVLHTAGNETNDRHPTPADVDHCDTLEFNQNSLSPPSSADRDHEYMSLEAKTMTTDNNVAEYANVNDSTYTALCLSANETKQRHPTAAGVHQNKV</sequence>
<dbReference type="OrthoDB" id="7753208at2759"/>
<dbReference type="InterPro" id="IPR007527">
    <property type="entry name" value="Znf_SWIM"/>
</dbReference>
<keyword evidence="2" id="KW-0812">Transmembrane</keyword>
<dbReference type="RefSeq" id="XP_013415512.1">
    <property type="nucleotide sequence ID" value="XM_013560058.1"/>
</dbReference>
<evidence type="ECO:0000313" key="5">
    <source>
        <dbReference type="RefSeq" id="XP_013415512.1"/>
    </source>
</evidence>
<dbReference type="FunCoup" id="A0A1S3JYY3">
    <property type="interactions" value="2"/>
</dbReference>
<protein>
    <submittedName>
        <fullName evidence="5">Uncharacterized protein LOC106177314</fullName>
    </submittedName>
</protein>
<keyword evidence="4" id="KW-1185">Reference proteome</keyword>
<feature type="domain" description="SWIM-type" evidence="3">
    <location>
        <begin position="140"/>
        <end position="176"/>
    </location>
</feature>
<dbReference type="CDD" id="cd22343">
    <property type="entry name" value="PDDEXK_lambda_exonuclease-like"/>
    <property type="match status" value="1"/>
</dbReference>
<gene>
    <name evidence="5" type="primary">LOC106177314</name>
</gene>
<dbReference type="Pfam" id="PF09588">
    <property type="entry name" value="YqaJ"/>
    <property type="match status" value="1"/>
</dbReference>
<dbReference type="KEGG" id="lak:106177314"/>
<dbReference type="GO" id="GO:0006281">
    <property type="term" value="P:DNA repair"/>
    <property type="evidence" value="ECO:0007669"/>
    <property type="project" value="UniProtKB-ARBA"/>
</dbReference>
<keyword evidence="2" id="KW-1133">Transmembrane helix</keyword>
<evidence type="ECO:0000259" key="3">
    <source>
        <dbReference type="PROSITE" id="PS50966"/>
    </source>
</evidence>
<organism evidence="4 5">
    <name type="scientific">Lingula anatina</name>
    <name type="common">Brachiopod</name>
    <name type="synonym">Lingula unguis</name>
    <dbReference type="NCBI Taxonomy" id="7574"/>
    <lineage>
        <taxon>Eukaryota</taxon>
        <taxon>Metazoa</taxon>
        <taxon>Spiralia</taxon>
        <taxon>Lophotrochozoa</taxon>
        <taxon>Brachiopoda</taxon>
        <taxon>Linguliformea</taxon>
        <taxon>Lingulata</taxon>
        <taxon>Lingulida</taxon>
        <taxon>Linguloidea</taxon>
        <taxon>Lingulidae</taxon>
        <taxon>Lingula</taxon>
    </lineage>
</organism>
<dbReference type="InParanoid" id="A0A1S3JYY3"/>
<dbReference type="Proteomes" id="UP000085678">
    <property type="component" value="Unplaced"/>
</dbReference>
<evidence type="ECO:0000256" key="2">
    <source>
        <dbReference type="SAM" id="Phobius"/>
    </source>
</evidence>
<keyword evidence="1" id="KW-0862">Zinc</keyword>
<dbReference type="InterPro" id="IPR011604">
    <property type="entry name" value="PDDEXK-like_dom_sf"/>
</dbReference>
<dbReference type="Gene3D" id="3.30.40.10">
    <property type="entry name" value="Zinc/RING finger domain, C3HC4 (zinc finger)"/>
    <property type="match status" value="1"/>
</dbReference>
<keyword evidence="1" id="KW-0863">Zinc-finger</keyword>
<dbReference type="PANTHER" id="PTHR47526:SF4">
    <property type="entry name" value="SWIM-TYPE DOMAIN-CONTAINING PROTEIN"/>
    <property type="match status" value="1"/>
</dbReference>